<feature type="non-terminal residue" evidence="2">
    <location>
        <position position="1"/>
    </location>
</feature>
<organism evidence="2">
    <name type="scientific">marine metagenome</name>
    <dbReference type="NCBI Taxonomy" id="408172"/>
    <lineage>
        <taxon>unclassified sequences</taxon>
        <taxon>metagenomes</taxon>
        <taxon>ecological metagenomes</taxon>
    </lineage>
</organism>
<dbReference type="EMBL" id="UINC01033637">
    <property type="protein sequence ID" value="SVB23236.1"/>
    <property type="molecule type" value="Genomic_DNA"/>
</dbReference>
<protein>
    <recommendedName>
        <fullName evidence="3">Methyl-accepting chemotaxis protein</fullName>
    </recommendedName>
</protein>
<name>A0A382CAX0_9ZZZZ</name>
<feature type="non-terminal residue" evidence="2">
    <location>
        <position position="286"/>
    </location>
</feature>
<reference evidence="2" key="1">
    <citation type="submission" date="2018-05" db="EMBL/GenBank/DDBJ databases">
        <authorList>
            <person name="Lanie J.A."/>
            <person name="Ng W.-L."/>
            <person name="Kazmierczak K.M."/>
            <person name="Andrzejewski T.M."/>
            <person name="Davidsen T.M."/>
            <person name="Wayne K.J."/>
            <person name="Tettelin H."/>
            <person name="Glass J.I."/>
            <person name="Rusch D."/>
            <person name="Podicherti R."/>
            <person name="Tsui H.-C.T."/>
            <person name="Winkler M.E."/>
        </authorList>
    </citation>
    <scope>NUCLEOTIDE SEQUENCE</scope>
</reference>
<feature type="transmembrane region" description="Helical" evidence="1">
    <location>
        <begin position="41"/>
        <end position="63"/>
    </location>
</feature>
<feature type="transmembrane region" description="Helical" evidence="1">
    <location>
        <begin position="14"/>
        <end position="35"/>
    </location>
</feature>
<gene>
    <name evidence="2" type="ORF">METZ01_LOCUS176090</name>
</gene>
<keyword evidence="1" id="KW-1133">Transmembrane helix</keyword>
<sequence length="286" mass="31906">VILKNEIKEQLKKVGPLFGTVGAVGGFIGDVLHPIAPFSSYLFFASATTSVGILVILVVKAALRTKILPAFFISISLMVVSGSMYLLQKDETRQSGVLANAIPGIKDLQSTMGIIQKDISEIKESTKRIEESSARTEETVKVVEKNTKETAEATKKIAGSIDAVFNELLKGGGIIKTPTKPEEFYANARMYEQKGDSGNARRSYVKFFGFDLDYIDPHLRYQKYLKIQEGREGAREVYSEMKEDSKSFVTEYASILLFSRKTRIKKLGKFMEKHPEFGPGYFELSK</sequence>
<evidence type="ECO:0000256" key="1">
    <source>
        <dbReference type="SAM" id="Phobius"/>
    </source>
</evidence>
<accession>A0A382CAX0</accession>
<dbReference type="AlphaFoldDB" id="A0A382CAX0"/>
<feature type="transmembrane region" description="Helical" evidence="1">
    <location>
        <begin position="70"/>
        <end position="87"/>
    </location>
</feature>
<evidence type="ECO:0000313" key="2">
    <source>
        <dbReference type="EMBL" id="SVB23236.1"/>
    </source>
</evidence>
<proteinExistence type="predicted"/>
<evidence type="ECO:0008006" key="3">
    <source>
        <dbReference type="Google" id="ProtNLM"/>
    </source>
</evidence>
<keyword evidence="1" id="KW-0812">Transmembrane</keyword>
<keyword evidence="1" id="KW-0472">Membrane</keyword>